<gene>
    <name evidence="6" type="ORF">P3G67_01340</name>
</gene>
<organism evidence="6 7">
    <name type="scientific">Streptomyces silvisoli</name>
    <dbReference type="NCBI Taxonomy" id="3034235"/>
    <lineage>
        <taxon>Bacteria</taxon>
        <taxon>Bacillati</taxon>
        <taxon>Actinomycetota</taxon>
        <taxon>Actinomycetes</taxon>
        <taxon>Kitasatosporales</taxon>
        <taxon>Streptomycetaceae</taxon>
        <taxon>Streptomyces</taxon>
    </lineage>
</organism>
<dbReference type="EMBL" id="JARJBC010000001">
    <property type="protein sequence ID" value="MDF3287900.1"/>
    <property type="molecule type" value="Genomic_DNA"/>
</dbReference>
<feature type="domain" description="HTH tetR-type" evidence="5">
    <location>
        <begin position="17"/>
        <end position="77"/>
    </location>
</feature>
<dbReference type="SUPFAM" id="SSF48498">
    <property type="entry name" value="Tetracyclin repressor-like, C-terminal domain"/>
    <property type="match status" value="1"/>
</dbReference>
<dbReference type="InterPro" id="IPR036271">
    <property type="entry name" value="Tet_transcr_reg_TetR-rel_C_sf"/>
</dbReference>
<name>A0ABT5ZDJ1_9ACTN</name>
<evidence type="ECO:0000256" key="1">
    <source>
        <dbReference type="ARBA" id="ARBA00023015"/>
    </source>
</evidence>
<dbReference type="PANTHER" id="PTHR30055:SF148">
    <property type="entry name" value="TETR-FAMILY TRANSCRIPTIONAL REGULATOR"/>
    <property type="match status" value="1"/>
</dbReference>
<dbReference type="RefSeq" id="WP_276091771.1">
    <property type="nucleotide sequence ID" value="NZ_JARJBC010000001.1"/>
</dbReference>
<evidence type="ECO:0000313" key="6">
    <source>
        <dbReference type="EMBL" id="MDF3287900.1"/>
    </source>
</evidence>
<accession>A0ABT5ZDJ1</accession>
<dbReference type="Pfam" id="PF00440">
    <property type="entry name" value="TetR_N"/>
    <property type="match status" value="1"/>
</dbReference>
<evidence type="ECO:0000256" key="2">
    <source>
        <dbReference type="ARBA" id="ARBA00023125"/>
    </source>
</evidence>
<dbReference type="Gene3D" id="1.10.357.10">
    <property type="entry name" value="Tetracycline Repressor, domain 2"/>
    <property type="match status" value="1"/>
</dbReference>
<evidence type="ECO:0000313" key="7">
    <source>
        <dbReference type="Proteomes" id="UP001216579"/>
    </source>
</evidence>
<evidence type="ECO:0000259" key="5">
    <source>
        <dbReference type="PROSITE" id="PS50977"/>
    </source>
</evidence>
<evidence type="ECO:0000256" key="4">
    <source>
        <dbReference type="PROSITE-ProRule" id="PRU00335"/>
    </source>
</evidence>
<feature type="DNA-binding region" description="H-T-H motif" evidence="4">
    <location>
        <begin position="40"/>
        <end position="59"/>
    </location>
</feature>
<protein>
    <submittedName>
        <fullName evidence="6">TetR/AcrR family transcriptional regulator</fullName>
    </submittedName>
</protein>
<dbReference type="SUPFAM" id="SSF46689">
    <property type="entry name" value="Homeodomain-like"/>
    <property type="match status" value="1"/>
</dbReference>
<comment type="caution">
    <text evidence="6">The sequence shown here is derived from an EMBL/GenBank/DDBJ whole genome shotgun (WGS) entry which is preliminary data.</text>
</comment>
<dbReference type="Proteomes" id="UP001216579">
    <property type="component" value="Unassembled WGS sequence"/>
</dbReference>
<proteinExistence type="predicted"/>
<dbReference type="PANTHER" id="PTHR30055">
    <property type="entry name" value="HTH-TYPE TRANSCRIPTIONAL REGULATOR RUTR"/>
    <property type="match status" value="1"/>
</dbReference>
<keyword evidence="7" id="KW-1185">Reference proteome</keyword>
<sequence length="209" mass="22915">MTESPRRTPTGAAVFQPRITSAITEAVLDELAAHGYVRLSMEAVAKRAKVGKSALYRRWPSKQDMVIAVLSEFSVPLADVPDAGSLREDLLATLRAVHDWLTHPRLATILPDLTAEAGRNPALAEAIRTTIGEPRRALGTVTLRRAVERGELPADLDLELALDLLAAPVYWRLHVRHATLEPDYFERLVGHVIRALDAPSAPAHRPHTG</sequence>
<evidence type="ECO:0000256" key="3">
    <source>
        <dbReference type="ARBA" id="ARBA00023163"/>
    </source>
</evidence>
<reference evidence="6 7" key="1">
    <citation type="submission" date="2023-03" db="EMBL/GenBank/DDBJ databases">
        <title>Draft genome sequence of Streptomyces sp. RB6PN23 isolated from peat swamp forest in Thailand.</title>
        <authorList>
            <person name="Klaysubun C."/>
            <person name="Duangmal K."/>
        </authorList>
    </citation>
    <scope>NUCLEOTIDE SEQUENCE [LARGE SCALE GENOMIC DNA]</scope>
    <source>
        <strain evidence="6 7">RB6PN23</strain>
    </source>
</reference>
<dbReference type="PROSITE" id="PS50977">
    <property type="entry name" value="HTH_TETR_2"/>
    <property type="match status" value="1"/>
</dbReference>
<keyword evidence="2 4" id="KW-0238">DNA-binding</keyword>
<dbReference type="InterPro" id="IPR001647">
    <property type="entry name" value="HTH_TetR"/>
</dbReference>
<keyword evidence="1" id="KW-0805">Transcription regulation</keyword>
<dbReference type="InterPro" id="IPR011075">
    <property type="entry name" value="TetR_C"/>
</dbReference>
<dbReference type="InterPro" id="IPR050109">
    <property type="entry name" value="HTH-type_TetR-like_transc_reg"/>
</dbReference>
<dbReference type="Gene3D" id="1.10.10.60">
    <property type="entry name" value="Homeodomain-like"/>
    <property type="match status" value="1"/>
</dbReference>
<dbReference type="Pfam" id="PF16859">
    <property type="entry name" value="TetR_C_11"/>
    <property type="match status" value="1"/>
</dbReference>
<dbReference type="InterPro" id="IPR009057">
    <property type="entry name" value="Homeodomain-like_sf"/>
</dbReference>
<keyword evidence="3" id="KW-0804">Transcription</keyword>